<dbReference type="PANTHER" id="PTHR12824:SF8">
    <property type="entry name" value="GXIVSPLA2, ISOFORM A"/>
    <property type="match status" value="1"/>
</dbReference>
<proteinExistence type="predicted"/>
<comment type="caution">
    <text evidence="1">The sequence shown here is derived from an EMBL/GenBank/DDBJ whole genome shotgun (WGS) entry which is preliminary data.</text>
</comment>
<evidence type="ECO:0000313" key="2">
    <source>
        <dbReference type="Proteomes" id="UP000193498"/>
    </source>
</evidence>
<dbReference type="SUPFAM" id="SSF48619">
    <property type="entry name" value="Phospholipase A2, PLA2"/>
    <property type="match status" value="1"/>
</dbReference>
<accession>A0A1Y1YPD3</accession>
<dbReference type="InterPro" id="IPR036444">
    <property type="entry name" value="PLipase_A2_dom_sf"/>
</dbReference>
<evidence type="ECO:0008006" key="3">
    <source>
        <dbReference type="Google" id="ProtNLM"/>
    </source>
</evidence>
<reference evidence="1 2" key="1">
    <citation type="submission" date="2016-07" db="EMBL/GenBank/DDBJ databases">
        <title>Pervasive Adenine N6-methylation of Active Genes in Fungi.</title>
        <authorList>
            <consortium name="DOE Joint Genome Institute"/>
            <person name="Mondo S.J."/>
            <person name="Dannebaum R.O."/>
            <person name="Kuo R.C."/>
            <person name="Labutti K."/>
            <person name="Haridas S."/>
            <person name="Kuo A."/>
            <person name="Salamov A."/>
            <person name="Ahrendt S.R."/>
            <person name="Lipzen A."/>
            <person name="Sullivan W."/>
            <person name="Andreopoulos W.B."/>
            <person name="Clum A."/>
            <person name="Lindquist E."/>
            <person name="Daum C."/>
            <person name="Ramamoorthy G.K."/>
            <person name="Gryganskyi A."/>
            <person name="Culley D."/>
            <person name="Magnuson J.K."/>
            <person name="James T.Y."/>
            <person name="O'Malley M.A."/>
            <person name="Stajich J.E."/>
            <person name="Spatafora J.W."/>
            <person name="Visel A."/>
            <person name="Grigoriev I.V."/>
        </authorList>
    </citation>
    <scope>NUCLEOTIDE SEQUENCE [LARGE SCALE GENOMIC DNA]</scope>
    <source>
        <strain evidence="1 2">CBS 931.73</strain>
    </source>
</reference>
<dbReference type="GO" id="GO:0005576">
    <property type="term" value="C:extracellular region"/>
    <property type="evidence" value="ECO:0007669"/>
    <property type="project" value="InterPro"/>
</dbReference>
<dbReference type="GO" id="GO:0004623">
    <property type="term" value="F:phospholipase A2 activity"/>
    <property type="evidence" value="ECO:0007669"/>
    <property type="project" value="InterPro"/>
</dbReference>
<keyword evidence="2" id="KW-1185">Reference proteome</keyword>
<dbReference type="InParanoid" id="A0A1Y1YPD3"/>
<sequence>MLGQHFQIQLSNEIILAGKPQRYFGLDERSRSGVSFNDFLYKFAWESDGPTMTRLLILLLSLLFISTVKADCEVCPVDTPYLISVPNSPASSPNGCGPALISGIVPNFDFKTCCDQHDICYGSCNSTKTLCDNTFHSCMKNVCVAKEENSDSFCAGVADLYFEALNNKLSCSIYKSSILKRCQCQATVRNSLPCFLNFTHHP</sequence>
<dbReference type="EMBL" id="MCFE01000097">
    <property type="protein sequence ID" value="ORX99444.1"/>
    <property type="molecule type" value="Genomic_DNA"/>
</dbReference>
<evidence type="ECO:0000313" key="1">
    <source>
        <dbReference type="EMBL" id="ORX99444.1"/>
    </source>
</evidence>
<dbReference type="InterPro" id="IPR010711">
    <property type="entry name" value="PLA2G12"/>
</dbReference>
<dbReference type="Proteomes" id="UP000193498">
    <property type="component" value="Unassembled WGS sequence"/>
</dbReference>
<dbReference type="GO" id="GO:0050482">
    <property type="term" value="P:arachidonate secretion"/>
    <property type="evidence" value="ECO:0007669"/>
    <property type="project" value="InterPro"/>
</dbReference>
<dbReference type="GO" id="GO:0016042">
    <property type="term" value="P:lipid catabolic process"/>
    <property type="evidence" value="ECO:0007669"/>
    <property type="project" value="InterPro"/>
</dbReference>
<dbReference type="OrthoDB" id="5596743at2759"/>
<gene>
    <name evidence="1" type="ORF">K493DRAFT_109986</name>
</gene>
<dbReference type="Gene3D" id="1.20.90.10">
    <property type="entry name" value="Phospholipase A2 domain"/>
    <property type="match status" value="1"/>
</dbReference>
<name>A0A1Y1YPD3_9FUNG</name>
<dbReference type="GO" id="GO:0005509">
    <property type="term" value="F:calcium ion binding"/>
    <property type="evidence" value="ECO:0007669"/>
    <property type="project" value="InterPro"/>
</dbReference>
<dbReference type="PANTHER" id="PTHR12824">
    <property type="entry name" value="GROUP XII SECRETORY PHOSPHOLIPASE A2 FAMILY MEMBER"/>
    <property type="match status" value="1"/>
</dbReference>
<dbReference type="GO" id="GO:0006644">
    <property type="term" value="P:phospholipid metabolic process"/>
    <property type="evidence" value="ECO:0007669"/>
    <property type="project" value="InterPro"/>
</dbReference>
<protein>
    <recommendedName>
        <fullName evidence="3">Phospholipase A2 domain-containing protein</fullName>
    </recommendedName>
</protein>
<dbReference type="Pfam" id="PF06951">
    <property type="entry name" value="PLA2G12"/>
    <property type="match status" value="1"/>
</dbReference>
<dbReference type="STRING" id="1314790.A0A1Y1YPD3"/>
<dbReference type="AlphaFoldDB" id="A0A1Y1YPD3"/>
<organism evidence="1 2">
    <name type="scientific">Basidiobolus meristosporus CBS 931.73</name>
    <dbReference type="NCBI Taxonomy" id="1314790"/>
    <lineage>
        <taxon>Eukaryota</taxon>
        <taxon>Fungi</taxon>
        <taxon>Fungi incertae sedis</taxon>
        <taxon>Zoopagomycota</taxon>
        <taxon>Entomophthoromycotina</taxon>
        <taxon>Basidiobolomycetes</taxon>
        <taxon>Basidiobolales</taxon>
        <taxon>Basidiobolaceae</taxon>
        <taxon>Basidiobolus</taxon>
    </lineage>
</organism>